<dbReference type="Pfam" id="PF13561">
    <property type="entry name" value="adh_short_C2"/>
    <property type="match status" value="1"/>
</dbReference>
<comment type="similarity">
    <text evidence="1">Belongs to the short-chain dehydrogenases/reductases (SDR) family.</text>
</comment>
<protein>
    <submittedName>
        <fullName evidence="3">Short-chain dehydrogenase/reductase SDR</fullName>
    </submittedName>
</protein>
<dbReference type="InterPro" id="IPR036291">
    <property type="entry name" value="NAD(P)-bd_dom_sf"/>
</dbReference>
<dbReference type="NCBIfam" id="NF006597">
    <property type="entry name" value="PRK09134.1"/>
    <property type="match status" value="1"/>
</dbReference>
<dbReference type="eggNOG" id="COG1028">
    <property type="taxonomic scope" value="Bacteria"/>
</dbReference>
<sequence>MDEQRLSGKAPAALVTGGGRRIGLAIACRLARAGYAVAIHCSPSSLAEAEREAEKIIHEGGRASALGADLSDAAAVDQLIPRAGAAFGALSLLVNNASTFERDSPADFTLDQWERNFAVNLRAPCVLARRFAETAPRGANASIVNIIDQRVLRLTPQFFSYTLSKAALWTATQTMAQGFAPLGVRVNAVGPGPALANTIQGEAGFLREVAGLPLEGPIEPDEIAEAVLYLARARHVTGQMIAVDAGQHLSWATPDIVL</sequence>
<evidence type="ECO:0000256" key="2">
    <source>
        <dbReference type="ARBA" id="ARBA00023002"/>
    </source>
</evidence>
<organism evidence="3 4">
    <name type="scientific">Methylocella silvestris (strain DSM 15510 / CIP 108128 / LMG 27833 / NCIMB 13906 / BL2)</name>
    <dbReference type="NCBI Taxonomy" id="395965"/>
    <lineage>
        <taxon>Bacteria</taxon>
        <taxon>Pseudomonadati</taxon>
        <taxon>Pseudomonadota</taxon>
        <taxon>Alphaproteobacteria</taxon>
        <taxon>Hyphomicrobiales</taxon>
        <taxon>Beijerinckiaceae</taxon>
        <taxon>Methylocella</taxon>
    </lineage>
</organism>
<dbReference type="EMBL" id="CP001280">
    <property type="protein sequence ID" value="ACK49762.1"/>
    <property type="molecule type" value="Genomic_DNA"/>
</dbReference>
<dbReference type="STRING" id="395965.Msil_0792"/>
<dbReference type="PRINTS" id="PR00081">
    <property type="entry name" value="GDHRDH"/>
</dbReference>
<dbReference type="KEGG" id="msl:Msil_0792"/>
<gene>
    <name evidence="3" type="ordered locus">Msil_0792</name>
</gene>
<dbReference type="OrthoDB" id="9786360at2"/>
<evidence type="ECO:0000256" key="1">
    <source>
        <dbReference type="ARBA" id="ARBA00006484"/>
    </source>
</evidence>
<dbReference type="PANTHER" id="PTHR43639">
    <property type="entry name" value="OXIDOREDUCTASE, SHORT-CHAIN DEHYDROGENASE/REDUCTASE FAMILY (AFU_ORTHOLOGUE AFUA_5G02870)"/>
    <property type="match status" value="1"/>
</dbReference>
<dbReference type="RefSeq" id="WP_012589832.1">
    <property type="nucleotide sequence ID" value="NC_011666.1"/>
</dbReference>
<dbReference type="SUPFAM" id="SSF51735">
    <property type="entry name" value="NAD(P)-binding Rossmann-fold domains"/>
    <property type="match status" value="1"/>
</dbReference>
<accession>B8ER17</accession>
<dbReference type="AlphaFoldDB" id="B8ER17"/>
<keyword evidence="2" id="KW-0560">Oxidoreductase</keyword>
<dbReference type="Gene3D" id="3.40.50.720">
    <property type="entry name" value="NAD(P)-binding Rossmann-like Domain"/>
    <property type="match status" value="1"/>
</dbReference>
<dbReference type="GO" id="GO:0016491">
    <property type="term" value="F:oxidoreductase activity"/>
    <property type="evidence" value="ECO:0007669"/>
    <property type="project" value="UniProtKB-KW"/>
</dbReference>
<reference evidence="3 4" key="1">
    <citation type="journal article" date="2010" name="J. Bacteriol.">
        <title>Complete genome sequence of the aerobic facultative methanotroph Methylocella silvestris BL2.</title>
        <authorList>
            <person name="Chen Y."/>
            <person name="Crombie A."/>
            <person name="Rahman M.T."/>
            <person name="Dedysh S.N."/>
            <person name="Liesack W."/>
            <person name="Stott M.B."/>
            <person name="Alam M."/>
            <person name="Theisen A.R."/>
            <person name="Murrell J.C."/>
            <person name="Dunfield P.F."/>
        </authorList>
    </citation>
    <scope>NUCLEOTIDE SEQUENCE [LARGE SCALE GENOMIC DNA]</scope>
    <source>
        <strain evidence="4">DSM 15510 / CIP 108128 / LMG 27833 / NCIMB 13906 / BL2</strain>
    </source>
</reference>
<dbReference type="PANTHER" id="PTHR43639:SF1">
    <property type="entry name" value="SHORT-CHAIN DEHYDROGENASE_REDUCTASE FAMILY PROTEIN"/>
    <property type="match status" value="1"/>
</dbReference>
<evidence type="ECO:0000313" key="3">
    <source>
        <dbReference type="EMBL" id="ACK49762.1"/>
    </source>
</evidence>
<dbReference type="HOGENOM" id="CLU_010194_1_3_5"/>
<dbReference type="Proteomes" id="UP000002257">
    <property type="component" value="Chromosome"/>
</dbReference>
<dbReference type="InterPro" id="IPR002347">
    <property type="entry name" value="SDR_fam"/>
</dbReference>
<name>B8ER17_METSB</name>
<keyword evidence="4" id="KW-1185">Reference proteome</keyword>
<evidence type="ECO:0000313" key="4">
    <source>
        <dbReference type="Proteomes" id="UP000002257"/>
    </source>
</evidence>
<proteinExistence type="inferred from homology"/>